<evidence type="ECO:0000313" key="2">
    <source>
        <dbReference type="EMBL" id="BDR60577.1"/>
    </source>
</evidence>
<protein>
    <submittedName>
        <fullName evidence="2">Type I-E CRISPR-associated protein Cas5/CasD</fullName>
    </submittedName>
</protein>
<dbReference type="Proteomes" id="UP001321741">
    <property type="component" value="Chromosome"/>
</dbReference>
<accession>A0ABN6SJR1</accession>
<dbReference type="InterPro" id="IPR010147">
    <property type="entry name" value="CRISPR-assoc_prot_CasD"/>
</dbReference>
<dbReference type="RefSeq" id="WP_317636835.1">
    <property type="nucleotide sequence ID" value="NZ_AP026803.1"/>
</dbReference>
<dbReference type="NCBIfam" id="TIGR01868">
    <property type="entry name" value="casD_Cas5e"/>
    <property type="match status" value="1"/>
</dbReference>
<reference evidence="2 3" key="1">
    <citation type="journal article" date="2023" name="Microbiol. Spectr.">
        <title>Symbiosis of Carpenter Bees with Uncharacterized Lactic Acid Bacteria Showing NAD Auxotrophy.</title>
        <authorList>
            <person name="Kawasaki S."/>
            <person name="Ozawa K."/>
            <person name="Mori T."/>
            <person name="Yamamoto A."/>
            <person name="Ito M."/>
            <person name="Ohkuma M."/>
            <person name="Sakamoto M."/>
            <person name="Matsutani M."/>
        </authorList>
    </citation>
    <scope>NUCLEOTIDE SEQUENCE [LARGE SCALE GENOMIC DNA]</scope>
    <source>
        <strain evidence="2 3">Kim32-2</strain>
    </source>
</reference>
<dbReference type="NCBIfam" id="TIGR02593">
    <property type="entry name" value="CRISPR_cas5"/>
    <property type="match status" value="1"/>
</dbReference>
<gene>
    <name evidence="2" type="ORF">KIM322_08380</name>
</gene>
<dbReference type="EMBL" id="AP026803">
    <property type="protein sequence ID" value="BDR60577.1"/>
    <property type="molecule type" value="Genomic_DNA"/>
</dbReference>
<dbReference type="CDD" id="cd09756">
    <property type="entry name" value="Cas5_I-E"/>
    <property type="match status" value="1"/>
</dbReference>
<dbReference type="Gene3D" id="3.30.70.2660">
    <property type="match status" value="1"/>
</dbReference>
<evidence type="ECO:0000313" key="3">
    <source>
        <dbReference type="Proteomes" id="UP001321741"/>
    </source>
</evidence>
<proteinExistence type="predicted"/>
<evidence type="ECO:0000256" key="1">
    <source>
        <dbReference type="ARBA" id="ARBA00023118"/>
    </source>
</evidence>
<keyword evidence="3" id="KW-1185">Reference proteome</keyword>
<name>A0ABN6SJR1_9LACO</name>
<organism evidence="2 3">
    <name type="scientific">Lactobacillus xylocopicola</name>
    <dbReference type="NCBI Taxonomy" id="2976676"/>
    <lineage>
        <taxon>Bacteria</taxon>
        <taxon>Bacillati</taxon>
        <taxon>Bacillota</taxon>
        <taxon>Bacilli</taxon>
        <taxon>Lactobacillales</taxon>
        <taxon>Lactobacillaceae</taxon>
        <taxon>Lactobacillus</taxon>
    </lineage>
</organism>
<dbReference type="Pfam" id="PF09704">
    <property type="entry name" value="Cas_Cas5d"/>
    <property type="match status" value="1"/>
</dbReference>
<sequence length="233" mass="26495">MKTITIKLTGPLQSYGNEASFNQRTTAAHPSKSAIIGMIAAAFGYQRDDQRIKAFNKLDLAVRVDQPGTLLTDYQTVEWKKGTRKVTYRAYIQDAVFVLAISSENDLLIDKIKYALHHPKFQLFLGRRSNAPAGVLQIAVFADANPVEVLSKLPWQAANWYQEKKSQEEIINVELFADAKLLAGEKYFMVKDSVGSFDQRNRYFDYRPVVRVWKKVTNPKFKTSSEHDPFAAL</sequence>
<dbReference type="InterPro" id="IPR021124">
    <property type="entry name" value="CRISPR-assoc_prot_Cas5"/>
</dbReference>
<keyword evidence="1" id="KW-0051">Antiviral defense</keyword>
<dbReference type="InterPro" id="IPR013422">
    <property type="entry name" value="CRISPR-assoc_prot_Cas5_N"/>
</dbReference>